<evidence type="ECO:0000256" key="3">
    <source>
        <dbReference type="ARBA" id="ARBA00022630"/>
    </source>
</evidence>
<keyword evidence="3" id="KW-0285">Flavoprotein</keyword>
<dbReference type="Pfam" id="PF05199">
    <property type="entry name" value="GMC_oxred_C"/>
    <property type="match status" value="1"/>
</dbReference>
<dbReference type="SUPFAM" id="SSF54373">
    <property type="entry name" value="FAD-linked reductases, C-terminal domain"/>
    <property type="match status" value="1"/>
</dbReference>
<comment type="caution">
    <text evidence="7">The sequence shown here is derived from an EMBL/GenBank/DDBJ whole genome shotgun (WGS) entry which is preliminary data.</text>
</comment>
<gene>
    <name evidence="7" type="ORF">ODALV1_LOCUS8746</name>
</gene>
<evidence type="ECO:0000256" key="5">
    <source>
        <dbReference type="SAM" id="Phobius"/>
    </source>
</evidence>
<dbReference type="Gene3D" id="3.30.560.10">
    <property type="entry name" value="Glucose Oxidase, domain 3"/>
    <property type="match status" value="1"/>
</dbReference>
<keyword evidence="4" id="KW-0274">FAD</keyword>
<evidence type="ECO:0000256" key="2">
    <source>
        <dbReference type="ARBA" id="ARBA00010790"/>
    </source>
</evidence>
<name>A0ABP1QB35_9HEXA</name>
<evidence type="ECO:0000256" key="4">
    <source>
        <dbReference type="ARBA" id="ARBA00022827"/>
    </source>
</evidence>
<dbReference type="Proteomes" id="UP001642540">
    <property type="component" value="Unassembled WGS sequence"/>
</dbReference>
<protein>
    <recommendedName>
        <fullName evidence="6">Glucose-methanol-choline oxidoreductase N-terminal domain-containing protein</fullName>
    </recommendedName>
</protein>
<evidence type="ECO:0000259" key="6">
    <source>
        <dbReference type="PROSITE" id="PS00624"/>
    </source>
</evidence>
<proteinExistence type="inferred from homology"/>
<evidence type="ECO:0000313" key="7">
    <source>
        <dbReference type="EMBL" id="CAL8094303.1"/>
    </source>
</evidence>
<dbReference type="PIRSF" id="PIRSF000137">
    <property type="entry name" value="Alcohol_oxidase"/>
    <property type="match status" value="1"/>
</dbReference>
<dbReference type="InterPro" id="IPR007867">
    <property type="entry name" value="GMC_OxRtase_C"/>
</dbReference>
<feature type="transmembrane region" description="Helical" evidence="5">
    <location>
        <begin position="23"/>
        <end position="42"/>
    </location>
</feature>
<comment type="similarity">
    <text evidence="2">Belongs to the GMC oxidoreductase family.</text>
</comment>
<dbReference type="Gene3D" id="3.50.50.60">
    <property type="entry name" value="FAD/NAD(P)-binding domain"/>
    <property type="match status" value="1"/>
</dbReference>
<reference evidence="7 8" key="1">
    <citation type="submission" date="2024-08" db="EMBL/GenBank/DDBJ databases">
        <authorList>
            <person name="Cucini C."/>
            <person name="Frati F."/>
        </authorList>
    </citation>
    <scope>NUCLEOTIDE SEQUENCE [LARGE SCALE GENOMIC DNA]</scope>
</reference>
<sequence>MVVPVELVVNSITTIKNAFIQPIFVPILYLSLQFLPIILTFWNIGDRAQDENEFRNLFKSDTYDFIVVGSGSAGGLLSNRLSRNYNVLLLEQGGDPSPIQFIPGFSQFLFNFPEIDFSYRSVPQKFASQGCVNQETSLSAGLSLGGSGTLNILIHLRGHTMDFNTWAEITGDSSWSWDGVLPYFKSYEDYEIPGDNVNHGYGGELRIEAPDHIGNAAEFIQAAQELGYPNVDLNAPFYEGFDVMRYPIKNGIRQATYKAFIEPIRTRLSLRIMKFAQVNKILFKEGNIAYGVKFDRHGQTYTAYASKEIILSAGAYGTPKLLMLSGIGPKDHLQEKVIPVIADLPVGQNLKDHISVLLGPFILNQPRSTNLERDATISEFVKWFTLGRGRFTSSGAEASGHFSSSFAKARGEGHWPDIQLMLACFAFSQQTLSLFTHAFNIQIDKAREYYAPVYGQDACHVLIVGARPFSKGHIKLGGNRPSDRPIIEPNYLDPNTVDAQVLLDGIKTTMLLMENTTAFGVGLGAHFPNLKLPGCEHLQLRTDEYWACFIRHWTISIHHPSGTAAMGSVVDTQLRVKGIRNLRVVDNSVPPEHVSTNTQASVIMIAEKASHMILNEWKNIQLKTLEQQQWLIEQGKGSVIGPKPVSVWKRKRGVTKKKRKNRDSKRCSRECFWEDPHSLG</sequence>
<keyword evidence="5" id="KW-0472">Membrane</keyword>
<dbReference type="EMBL" id="CAXLJM020000026">
    <property type="protein sequence ID" value="CAL8094303.1"/>
    <property type="molecule type" value="Genomic_DNA"/>
</dbReference>
<keyword evidence="8" id="KW-1185">Reference proteome</keyword>
<evidence type="ECO:0000256" key="1">
    <source>
        <dbReference type="ARBA" id="ARBA00001974"/>
    </source>
</evidence>
<accession>A0ABP1QB35</accession>
<dbReference type="PANTHER" id="PTHR11552">
    <property type="entry name" value="GLUCOSE-METHANOL-CHOLINE GMC OXIDOREDUCTASE"/>
    <property type="match status" value="1"/>
</dbReference>
<dbReference type="Pfam" id="PF00732">
    <property type="entry name" value="GMC_oxred_N"/>
    <property type="match status" value="1"/>
</dbReference>
<dbReference type="PANTHER" id="PTHR11552:SF147">
    <property type="entry name" value="CHOLINE DEHYDROGENASE, MITOCHONDRIAL"/>
    <property type="match status" value="1"/>
</dbReference>
<dbReference type="InterPro" id="IPR000172">
    <property type="entry name" value="GMC_OxRdtase_N"/>
</dbReference>
<organism evidence="7 8">
    <name type="scientific">Orchesella dallaii</name>
    <dbReference type="NCBI Taxonomy" id="48710"/>
    <lineage>
        <taxon>Eukaryota</taxon>
        <taxon>Metazoa</taxon>
        <taxon>Ecdysozoa</taxon>
        <taxon>Arthropoda</taxon>
        <taxon>Hexapoda</taxon>
        <taxon>Collembola</taxon>
        <taxon>Entomobryomorpha</taxon>
        <taxon>Entomobryoidea</taxon>
        <taxon>Orchesellidae</taxon>
        <taxon>Orchesellinae</taxon>
        <taxon>Orchesella</taxon>
    </lineage>
</organism>
<keyword evidence="5" id="KW-1133">Transmembrane helix</keyword>
<feature type="domain" description="Glucose-methanol-choline oxidoreductase N-terminal" evidence="6">
    <location>
        <begin position="314"/>
        <end position="328"/>
    </location>
</feature>
<keyword evidence="5" id="KW-0812">Transmembrane</keyword>
<dbReference type="PROSITE" id="PS00624">
    <property type="entry name" value="GMC_OXRED_2"/>
    <property type="match status" value="1"/>
</dbReference>
<dbReference type="InterPro" id="IPR036188">
    <property type="entry name" value="FAD/NAD-bd_sf"/>
</dbReference>
<comment type="cofactor">
    <cofactor evidence="1">
        <name>FAD</name>
        <dbReference type="ChEBI" id="CHEBI:57692"/>
    </cofactor>
</comment>
<evidence type="ECO:0000313" key="8">
    <source>
        <dbReference type="Proteomes" id="UP001642540"/>
    </source>
</evidence>
<dbReference type="SUPFAM" id="SSF51905">
    <property type="entry name" value="FAD/NAD(P)-binding domain"/>
    <property type="match status" value="1"/>
</dbReference>
<dbReference type="InterPro" id="IPR012132">
    <property type="entry name" value="GMC_OxRdtase"/>
</dbReference>